<evidence type="ECO:0000313" key="2">
    <source>
        <dbReference type="EMBL" id="MUG70048.1"/>
    </source>
</evidence>
<dbReference type="SUPFAM" id="SSF54909">
    <property type="entry name" value="Dimeric alpha+beta barrel"/>
    <property type="match status" value="1"/>
</dbReference>
<dbReference type="Pfam" id="PF07978">
    <property type="entry name" value="NIPSNAP"/>
    <property type="match status" value="1"/>
</dbReference>
<dbReference type="InterPro" id="IPR012577">
    <property type="entry name" value="NIPSNAP"/>
</dbReference>
<sequence>MIYELRIYDIHPGKMQAINDRFAHFTLSIFAKHGMRVTEFWQDIDDNRNRLYYVMEFSDMEARNQSFESFYNDPEWQEVKSETEKEGPIVAKVESVFLRQVPYFPQP</sequence>
<dbReference type="Gene3D" id="3.30.70.100">
    <property type="match status" value="1"/>
</dbReference>
<feature type="domain" description="NIPSNAP" evidence="1">
    <location>
        <begin position="3"/>
        <end position="103"/>
    </location>
</feature>
<dbReference type="EMBL" id="WNZX01000003">
    <property type="protein sequence ID" value="MUG70048.1"/>
    <property type="molecule type" value="Genomic_DNA"/>
</dbReference>
<reference evidence="2 3" key="1">
    <citation type="submission" date="2019-11" db="EMBL/GenBank/DDBJ databases">
        <title>Draft genome sequences of five Paenibacillus species of dairy origin.</title>
        <authorList>
            <person name="Olajide A.M."/>
            <person name="Chen S."/>
            <person name="Lapointe G."/>
        </authorList>
    </citation>
    <scope>NUCLEOTIDE SEQUENCE [LARGE SCALE GENOMIC DNA]</scope>
    <source>
        <strain evidence="2 3">2CS3</strain>
    </source>
</reference>
<dbReference type="RefSeq" id="WP_127606599.1">
    <property type="nucleotide sequence ID" value="NZ_JARTHJ010000105.1"/>
</dbReference>
<accession>A0A7X2Z850</accession>
<dbReference type="InterPro" id="IPR011008">
    <property type="entry name" value="Dimeric_a/b-barrel"/>
</dbReference>
<evidence type="ECO:0000313" key="3">
    <source>
        <dbReference type="Proteomes" id="UP000450917"/>
    </source>
</evidence>
<organism evidence="2 3">
    <name type="scientific">Paenibacillus validus</name>
    <dbReference type="NCBI Taxonomy" id="44253"/>
    <lineage>
        <taxon>Bacteria</taxon>
        <taxon>Bacillati</taxon>
        <taxon>Bacillota</taxon>
        <taxon>Bacilli</taxon>
        <taxon>Bacillales</taxon>
        <taxon>Paenibacillaceae</taxon>
        <taxon>Paenibacillus</taxon>
    </lineage>
</organism>
<evidence type="ECO:0000259" key="1">
    <source>
        <dbReference type="Pfam" id="PF07978"/>
    </source>
</evidence>
<dbReference type="AlphaFoldDB" id="A0A7X2Z850"/>
<proteinExistence type="predicted"/>
<comment type="caution">
    <text evidence="2">The sequence shown here is derived from an EMBL/GenBank/DDBJ whole genome shotgun (WGS) entry which is preliminary data.</text>
</comment>
<keyword evidence="3" id="KW-1185">Reference proteome</keyword>
<protein>
    <submittedName>
        <fullName evidence="2">NIPSNAP family protein</fullName>
    </submittedName>
</protein>
<name>A0A7X2Z850_9BACL</name>
<gene>
    <name evidence="2" type="ORF">GNP93_05080</name>
</gene>
<dbReference type="Proteomes" id="UP000450917">
    <property type="component" value="Unassembled WGS sequence"/>
</dbReference>